<dbReference type="SUPFAM" id="SSF90229">
    <property type="entry name" value="CCCH zinc finger"/>
    <property type="match status" value="1"/>
</dbReference>
<gene>
    <name evidence="9" type="ORF">THARTR1_09659</name>
</gene>
<accession>A0A2K0TVT2</accession>
<dbReference type="InterPro" id="IPR039971">
    <property type="entry name" value="CWC24-like"/>
</dbReference>
<evidence type="ECO:0000313" key="9">
    <source>
        <dbReference type="EMBL" id="PNP49648.1"/>
    </source>
</evidence>
<keyword evidence="6" id="KW-0508">mRNA splicing</keyword>
<dbReference type="Gene3D" id="4.10.1000.10">
    <property type="entry name" value="Zinc finger, CCCH-type"/>
    <property type="match status" value="1"/>
</dbReference>
<feature type="zinc finger region" description="C3H1-type" evidence="5">
    <location>
        <begin position="157"/>
        <end position="185"/>
    </location>
</feature>
<organism evidence="9 10">
    <name type="scientific">Trichoderma harzianum</name>
    <name type="common">Hypocrea lixii</name>
    <dbReference type="NCBI Taxonomy" id="5544"/>
    <lineage>
        <taxon>Eukaryota</taxon>
        <taxon>Fungi</taxon>
        <taxon>Dikarya</taxon>
        <taxon>Ascomycota</taxon>
        <taxon>Pezizomycotina</taxon>
        <taxon>Sordariomycetes</taxon>
        <taxon>Hypocreomycetidae</taxon>
        <taxon>Hypocreales</taxon>
        <taxon>Hypocreaceae</taxon>
        <taxon>Trichoderma</taxon>
    </lineage>
</organism>
<feature type="region of interest" description="Disordered" evidence="7">
    <location>
        <begin position="60"/>
        <end position="145"/>
    </location>
</feature>
<feature type="domain" description="C3H1-type" evidence="8">
    <location>
        <begin position="157"/>
        <end position="185"/>
    </location>
</feature>
<dbReference type="GO" id="GO:0008270">
    <property type="term" value="F:zinc ion binding"/>
    <property type="evidence" value="ECO:0007669"/>
    <property type="project" value="UniProtKB-KW"/>
</dbReference>
<dbReference type="InterPro" id="IPR036855">
    <property type="entry name" value="Znf_CCCH_sf"/>
</dbReference>
<name>A0A2K0TVT2_TRIHA</name>
<dbReference type="PANTHER" id="PTHR12930:SF0">
    <property type="entry name" value="RING FINGER PROTEIN 113B"/>
    <property type="match status" value="1"/>
</dbReference>
<evidence type="ECO:0000256" key="5">
    <source>
        <dbReference type="PROSITE-ProRule" id="PRU00723"/>
    </source>
</evidence>
<dbReference type="AlphaFoldDB" id="A0A2K0TVT2"/>
<proteinExistence type="inferred from homology"/>
<comment type="similarity">
    <text evidence="1 6">Belongs to the CWC24 family.</text>
</comment>
<evidence type="ECO:0000256" key="3">
    <source>
        <dbReference type="ARBA" id="ARBA00022771"/>
    </source>
</evidence>
<evidence type="ECO:0000256" key="1">
    <source>
        <dbReference type="ARBA" id="ARBA00009161"/>
    </source>
</evidence>
<protein>
    <recommendedName>
        <fullName evidence="6">Pre-mRNA-splicing factor CWC24</fullName>
    </recommendedName>
</protein>
<dbReference type="GO" id="GO:0034247">
    <property type="term" value="P:snoRNA splicing"/>
    <property type="evidence" value="ECO:0007669"/>
    <property type="project" value="TreeGrafter"/>
</dbReference>
<dbReference type="GO" id="GO:0005684">
    <property type="term" value="C:U2-type spliceosomal complex"/>
    <property type="evidence" value="ECO:0007669"/>
    <property type="project" value="TreeGrafter"/>
</dbReference>
<feature type="compositionally biased region" description="Polar residues" evidence="7">
    <location>
        <begin position="97"/>
        <end position="132"/>
    </location>
</feature>
<comment type="subcellular location">
    <subcellularLocation>
        <location evidence="6">Nucleus</location>
    </subcellularLocation>
</comment>
<evidence type="ECO:0000256" key="6">
    <source>
        <dbReference type="RuleBase" id="RU367110"/>
    </source>
</evidence>
<comment type="caution">
    <text evidence="9">The sequence shown here is derived from an EMBL/GenBank/DDBJ whole genome shotgun (WGS) entry which is preliminary data.</text>
</comment>
<dbReference type="Proteomes" id="UP000236290">
    <property type="component" value="Unassembled WGS sequence"/>
</dbReference>
<dbReference type="SMART" id="SM00356">
    <property type="entry name" value="ZnF_C3H1"/>
    <property type="match status" value="1"/>
</dbReference>
<dbReference type="InterPro" id="IPR000571">
    <property type="entry name" value="Znf_CCCH"/>
</dbReference>
<comment type="subunit">
    <text evidence="6">Associated with the spliceosome.</text>
</comment>
<evidence type="ECO:0000256" key="7">
    <source>
        <dbReference type="SAM" id="MobiDB-lite"/>
    </source>
</evidence>
<reference evidence="9 10" key="1">
    <citation type="submission" date="2017-02" db="EMBL/GenBank/DDBJ databases">
        <title>Genomes of Trichoderma spp. with biocontrol activity.</title>
        <authorList>
            <person name="Gardiner D."/>
            <person name="Kazan K."/>
            <person name="Vos C."/>
            <person name="Harvey P."/>
        </authorList>
    </citation>
    <scope>NUCLEOTIDE SEQUENCE [LARGE SCALE GENOMIC DNA]</scope>
    <source>
        <strain evidence="9 10">Tr1</strain>
    </source>
</reference>
<dbReference type="GO" id="GO:0006397">
    <property type="term" value="P:mRNA processing"/>
    <property type="evidence" value="ECO:0007669"/>
    <property type="project" value="UniProtKB-KW"/>
</dbReference>
<dbReference type="OrthoDB" id="25761at2759"/>
<dbReference type="PROSITE" id="PS50103">
    <property type="entry name" value="ZF_C3H1"/>
    <property type="match status" value="1"/>
</dbReference>
<dbReference type="PANTHER" id="PTHR12930">
    <property type="entry name" value="ZINC FINGER PROTEIN 183"/>
    <property type="match status" value="1"/>
</dbReference>
<keyword evidence="2 5" id="KW-0479">Metal-binding</keyword>
<keyword evidence="6" id="KW-0238">DNA-binding</keyword>
<keyword evidence="3 5" id="KW-0863">Zinc-finger</keyword>
<keyword evidence="6" id="KW-0747">Spliceosome</keyword>
<sequence length="190" mass="21010">MGNSRKALLGLSTCYKNSTSKTITFSFQQRWKYPLLLQRAPNDKPVILFKRAPSRLNGNLSKRRRVVAHESDQSSEEEDGPEHDSTLTHKLGPKGIVSSSSNDRTSKELSATTAQADRQNPLTDSNDATKQSALPDDEKKKLGPKRSAHVRYTTVTDYATDVCKDYKITGFCGFGDGCRYAHDGANVKQG</sequence>
<dbReference type="Pfam" id="PF00642">
    <property type="entry name" value="zf-CCCH"/>
    <property type="match status" value="1"/>
</dbReference>
<evidence type="ECO:0000259" key="8">
    <source>
        <dbReference type="PROSITE" id="PS50103"/>
    </source>
</evidence>
<keyword evidence="6" id="KW-0507">mRNA processing</keyword>
<dbReference type="EMBL" id="MTYI01000181">
    <property type="protein sequence ID" value="PNP49648.1"/>
    <property type="molecule type" value="Genomic_DNA"/>
</dbReference>
<dbReference type="GO" id="GO:0003677">
    <property type="term" value="F:DNA binding"/>
    <property type="evidence" value="ECO:0007669"/>
    <property type="project" value="UniProtKB-UniRule"/>
</dbReference>
<evidence type="ECO:0000256" key="2">
    <source>
        <dbReference type="ARBA" id="ARBA00022723"/>
    </source>
</evidence>
<keyword evidence="4 5" id="KW-0862">Zinc</keyword>
<evidence type="ECO:0000313" key="10">
    <source>
        <dbReference type="Proteomes" id="UP000236290"/>
    </source>
</evidence>
<keyword evidence="6" id="KW-0539">Nucleus</keyword>
<evidence type="ECO:0000256" key="4">
    <source>
        <dbReference type="ARBA" id="ARBA00022833"/>
    </source>
</evidence>
<comment type="function">
    <text evidence="6">Involved in pre-mRNA splicing.</text>
</comment>